<name>A0A2H1GTD6_ZYMTR</name>
<dbReference type="PANTHER" id="PTHR43008:SF13">
    <property type="entry name" value="L-XYLULOSE REDUCTASE-RELATED"/>
    <property type="match status" value="1"/>
</dbReference>
<dbReference type="GO" id="GO:0050085">
    <property type="term" value="F:mannitol 2-dehydrogenase (NADP+) activity"/>
    <property type="evidence" value="ECO:0007669"/>
    <property type="project" value="UniProtKB-EC"/>
</dbReference>
<dbReference type="PANTHER" id="PTHR43008">
    <property type="entry name" value="BENZIL REDUCTASE"/>
    <property type="match status" value="1"/>
</dbReference>
<dbReference type="SUPFAM" id="SSF51735">
    <property type="entry name" value="NAD(P)-binding Rossmann-fold domains"/>
    <property type="match status" value="1"/>
</dbReference>
<dbReference type="AlphaFoldDB" id="A0A2H1GTD6"/>
<reference evidence="9" key="1">
    <citation type="submission" date="2017-05" db="EMBL/GenBank/DDBJ databases">
        <authorList>
            <person name="Song R."/>
            <person name="Chenine A.L."/>
            <person name="Ruprecht R.M."/>
        </authorList>
    </citation>
    <scope>NUCLEOTIDE SEQUENCE [LARGE SCALE GENOMIC DNA]</scope>
</reference>
<evidence type="ECO:0000256" key="6">
    <source>
        <dbReference type="ARBA" id="ARBA00069279"/>
    </source>
</evidence>
<accession>A0A2H1GTD6</accession>
<evidence type="ECO:0000256" key="7">
    <source>
        <dbReference type="SAM" id="MobiDB-lite"/>
    </source>
</evidence>
<gene>
    <name evidence="8" type="ORF">ZT1E4_G8417</name>
</gene>
<organism evidence="8 9">
    <name type="scientific">Zymoseptoria tritici ST99CH_1E4</name>
    <dbReference type="NCBI Taxonomy" id="1276532"/>
    <lineage>
        <taxon>Eukaryota</taxon>
        <taxon>Fungi</taxon>
        <taxon>Dikarya</taxon>
        <taxon>Ascomycota</taxon>
        <taxon>Pezizomycotina</taxon>
        <taxon>Dothideomycetes</taxon>
        <taxon>Dothideomycetidae</taxon>
        <taxon>Mycosphaerellales</taxon>
        <taxon>Mycosphaerellaceae</taxon>
        <taxon>Zymoseptoria</taxon>
    </lineage>
</organism>
<dbReference type="PROSITE" id="PS00061">
    <property type="entry name" value="ADH_SHORT"/>
    <property type="match status" value="1"/>
</dbReference>
<evidence type="ECO:0000313" key="9">
    <source>
        <dbReference type="Proteomes" id="UP000245764"/>
    </source>
</evidence>
<protein>
    <recommendedName>
        <fullName evidence="6">NADP-dependent mannitol dehydrogenase</fullName>
        <ecNumber evidence="5">1.1.1.138</ecNumber>
    </recommendedName>
</protein>
<dbReference type="Gene3D" id="3.40.50.720">
    <property type="entry name" value="NAD(P)-binding Rossmann-like Domain"/>
    <property type="match status" value="1"/>
</dbReference>
<proteinExistence type="inferred from homology"/>
<dbReference type="Proteomes" id="UP000245764">
    <property type="component" value="Chromosome 8"/>
</dbReference>
<evidence type="ECO:0000256" key="1">
    <source>
        <dbReference type="ARBA" id="ARBA00006484"/>
    </source>
</evidence>
<comment type="catalytic activity">
    <reaction evidence="4">
        <text>D-mannitol + NADP(+) = D-fructose + NADPH + H(+)</text>
        <dbReference type="Rhea" id="RHEA:16765"/>
        <dbReference type="ChEBI" id="CHEBI:15378"/>
        <dbReference type="ChEBI" id="CHEBI:16899"/>
        <dbReference type="ChEBI" id="CHEBI:37721"/>
        <dbReference type="ChEBI" id="CHEBI:57783"/>
        <dbReference type="ChEBI" id="CHEBI:58349"/>
        <dbReference type="EC" id="1.1.1.138"/>
    </reaction>
    <physiologicalReaction direction="left-to-right" evidence="4">
        <dbReference type="Rhea" id="RHEA:16766"/>
    </physiologicalReaction>
    <physiologicalReaction direction="right-to-left" evidence="4">
        <dbReference type="Rhea" id="RHEA:16767"/>
    </physiologicalReaction>
</comment>
<keyword evidence="3" id="KW-0560">Oxidoreductase</keyword>
<evidence type="ECO:0000256" key="4">
    <source>
        <dbReference type="ARBA" id="ARBA00051683"/>
    </source>
</evidence>
<dbReference type="GO" id="GO:0019594">
    <property type="term" value="P:mannitol metabolic process"/>
    <property type="evidence" value="ECO:0007669"/>
    <property type="project" value="UniProtKB-ARBA"/>
</dbReference>
<dbReference type="FunFam" id="3.40.50.720:FF:000090">
    <property type="entry name" value="NADP-dependent mannitol dehydrogenase"/>
    <property type="match status" value="1"/>
</dbReference>
<sequence>MTMTRNVPKPTVEASGHKDEEKQSPEDSAMKNGIFQENNTQPPKEESVLPLFSLKHKTAIVSGAGAGIGYAVAQAYAEAGANVAIWYHGNKEAITKAAAIEKQYGVKCRAYQTDVTSFDSINDTVTSIVKDFNGRLDIFVANAGVPWTQGRMIDGERSHYQRVVTTDLDSVFYCAQAAGAVFRRQYTDGGLSTTGEKLQNYAGGSFIATASMSGHIANIPNHQSAYNAAKAGVIHLCKSLSVEWVKFARVNSVSPGYMATEISDFVPIETKKIWRGKIPMGREGQPAELKGVYLFLASAASSYMTGSDMVIDGGYCAV</sequence>
<dbReference type="InterPro" id="IPR020904">
    <property type="entry name" value="Sc_DH/Rdtase_CS"/>
</dbReference>
<evidence type="ECO:0000313" key="8">
    <source>
        <dbReference type="EMBL" id="SMR56820.1"/>
    </source>
</evidence>
<evidence type="ECO:0000256" key="5">
    <source>
        <dbReference type="ARBA" id="ARBA00066645"/>
    </source>
</evidence>
<dbReference type="InterPro" id="IPR002347">
    <property type="entry name" value="SDR_fam"/>
</dbReference>
<dbReference type="Pfam" id="PF13561">
    <property type="entry name" value="adh_short_C2"/>
    <property type="match status" value="1"/>
</dbReference>
<dbReference type="PRINTS" id="PR00081">
    <property type="entry name" value="GDHRDH"/>
</dbReference>
<dbReference type="EC" id="1.1.1.138" evidence="5"/>
<dbReference type="GO" id="GO:0050664">
    <property type="term" value="F:oxidoreductase activity, acting on NAD(P)H, oxygen as acceptor"/>
    <property type="evidence" value="ECO:0007669"/>
    <property type="project" value="TreeGrafter"/>
</dbReference>
<evidence type="ECO:0000256" key="3">
    <source>
        <dbReference type="ARBA" id="ARBA00023002"/>
    </source>
</evidence>
<feature type="region of interest" description="Disordered" evidence="7">
    <location>
        <begin position="1"/>
        <end position="44"/>
    </location>
</feature>
<dbReference type="InterPro" id="IPR036291">
    <property type="entry name" value="NAD(P)-bd_dom_sf"/>
</dbReference>
<dbReference type="PRINTS" id="PR00080">
    <property type="entry name" value="SDRFAMILY"/>
</dbReference>
<feature type="compositionally biased region" description="Basic and acidic residues" evidence="7">
    <location>
        <begin position="15"/>
        <end position="29"/>
    </location>
</feature>
<evidence type="ECO:0000256" key="2">
    <source>
        <dbReference type="ARBA" id="ARBA00022857"/>
    </source>
</evidence>
<comment type="similarity">
    <text evidence="1">Belongs to the short-chain dehydrogenases/reductases (SDR) family.</text>
</comment>
<dbReference type="EMBL" id="LT854260">
    <property type="protein sequence ID" value="SMR56820.1"/>
    <property type="molecule type" value="Genomic_DNA"/>
</dbReference>
<keyword evidence="2" id="KW-0521">NADP</keyword>